<proteinExistence type="predicted"/>
<gene>
    <name evidence="1" type="ORF">HHL10_16425</name>
</gene>
<dbReference type="Pfam" id="PF00300">
    <property type="entry name" value="His_Phos_1"/>
    <property type="match status" value="1"/>
</dbReference>
<dbReference type="AlphaFoldDB" id="A0A848FDW7"/>
<protein>
    <submittedName>
        <fullName evidence="1">Histidine phosphatase family protein</fullName>
    </submittedName>
</protein>
<dbReference type="InterPro" id="IPR029033">
    <property type="entry name" value="His_PPase_superfam"/>
</dbReference>
<dbReference type="EMBL" id="JABBFW010000011">
    <property type="protein sequence ID" value="NML16569.1"/>
    <property type="molecule type" value="Genomic_DNA"/>
</dbReference>
<reference evidence="1 2" key="1">
    <citation type="submission" date="2020-04" db="EMBL/GenBank/DDBJ databases">
        <title>Azohydromonas sp. isolated from soil.</title>
        <authorList>
            <person name="Dahal R.H."/>
        </authorList>
    </citation>
    <scope>NUCLEOTIDE SEQUENCE [LARGE SCALE GENOMIC DNA]</scope>
    <source>
        <strain evidence="1 2">G-1-1-14</strain>
    </source>
</reference>
<accession>A0A848FDW7</accession>
<dbReference type="InterPro" id="IPR013078">
    <property type="entry name" value="His_Pase_superF_clade-1"/>
</dbReference>
<name>A0A848FDW7_9BURK</name>
<dbReference type="CDD" id="cd07067">
    <property type="entry name" value="HP_PGM_like"/>
    <property type="match status" value="1"/>
</dbReference>
<evidence type="ECO:0000313" key="2">
    <source>
        <dbReference type="Proteomes" id="UP000574067"/>
    </source>
</evidence>
<dbReference type="Proteomes" id="UP000574067">
    <property type="component" value="Unassembled WGS sequence"/>
</dbReference>
<dbReference type="Gene3D" id="3.40.50.1240">
    <property type="entry name" value="Phosphoglycerate mutase-like"/>
    <property type="match status" value="1"/>
</dbReference>
<dbReference type="SUPFAM" id="SSF53254">
    <property type="entry name" value="Phosphoglycerate mutase-like"/>
    <property type="match status" value="1"/>
</dbReference>
<sequence length="175" mass="18761">MGAAAAQPGAEDQDVWAALRGGAIVLLRHADAPGIGDPPDFRLEDCATQRNLSELGRKQARRIGELLRRQQVAVGALWTSQWCRARDSATLMALAPVREEPLFNSFFAARGDKDEQTAAARRKLLAWRGPGALVVVTHQVNITALTGLGVSSAEGIVLRPRGDDLALVGRIAPPR</sequence>
<comment type="caution">
    <text evidence="1">The sequence shown here is derived from an EMBL/GenBank/DDBJ whole genome shotgun (WGS) entry which is preliminary data.</text>
</comment>
<organism evidence="1 2">
    <name type="scientific">Azohydromonas caseinilytica</name>
    <dbReference type="NCBI Taxonomy" id="2728836"/>
    <lineage>
        <taxon>Bacteria</taxon>
        <taxon>Pseudomonadati</taxon>
        <taxon>Pseudomonadota</taxon>
        <taxon>Betaproteobacteria</taxon>
        <taxon>Burkholderiales</taxon>
        <taxon>Sphaerotilaceae</taxon>
        <taxon>Azohydromonas</taxon>
    </lineage>
</organism>
<evidence type="ECO:0000313" key="1">
    <source>
        <dbReference type="EMBL" id="NML16569.1"/>
    </source>
</evidence>
<keyword evidence="2" id="KW-1185">Reference proteome</keyword>